<evidence type="ECO:0000313" key="4">
    <source>
        <dbReference type="Proteomes" id="UP001596113"/>
    </source>
</evidence>
<name>A0ABW0HYB6_9BACL</name>
<dbReference type="InterPro" id="IPR033116">
    <property type="entry name" value="TRYPSIN_SER"/>
</dbReference>
<organism evidence="3 4">
    <name type="scientific">Cohnella soli</name>
    <dbReference type="NCBI Taxonomy" id="425005"/>
    <lineage>
        <taxon>Bacteria</taxon>
        <taxon>Bacillati</taxon>
        <taxon>Bacillota</taxon>
        <taxon>Bacilli</taxon>
        <taxon>Bacillales</taxon>
        <taxon>Paenibacillaceae</taxon>
        <taxon>Cohnella</taxon>
    </lineage>
</organism>
<keyword evidence="1" id="KW-0645">Protease</keyword>
<dbReference type="InterPro" id="IPR043504">
    <property type="entry name" value="Peptidase_S1_PA_chymotrypsin"/>
</dbReference>
<dbReference type="EMBL" id="JBHSMI010000028">
    <property type="protein sequence ID" value="MFC5404862.1"/>
    <property type="molecule type" value="Genomic_DNA"/>
</dbReference>
<proteinExistence type="predicted"/>
<dbReference type="InterPro" id="IPR018114">
    <property type="entry name" value="TRYPSIN_HIS"/>
</dbReference>
<accession>A0ABW0HYB6</accession>
<evidence type="ECO:0000256" key="2">
    <source>
        <dbReference type="SAM" id="SignalP"/>
    </source>
</evidence>
<keyword evidence="1" id="KW-0378">Hydrolase</keyword>
<evidence type="ECO:0000313" key="3">
    <source>
        <dbReference type="EMBL" id="MFC5404862.1"/>
    </source>
</evidence>
<feature type="chain" id="PRO_5045377987" evidence="2">
    <location>
        <begin position="24"/>
        <end position="471"/>
    </location>
</feature>
<keyword evidence="1" id="KW-0720">Serine protease</keyword>
<comment type="caution">
    <text evidence="3">The sequence shown here is derived from an EMBL/GenBank/DDBJ whole genome shotgun (WGS) entry which is preliminary data.</text>
</comment>
<evidence type="ECO:0000256" key="1">
    <source>
        <dbReference type="ARBA" id="ARBA00022825"/>
    </source>
</evidence>
<reference evidence="4" key="1">
    <citation type="journal article" date="2019" name="Int. J. Syst. Evol. Microbiol.">
        <title>The Global Catalogue of Microorganisms (GCM) 10K type strain sequencing project: providing services to taxonomists for standard genome sequencing and annotation.</title>
        <authorList>
            <consortium name="The Broad Institute Genomics Platform"/>
            <consortium name="The Broad Institute Genome Sequencing Center for Infectious Disease"/>
            <person name="Wu L."/>
            <person name="Ma J."/>
        </authorList>
    </citation>
    <scope>NUCLEOTIDE SEQUENCE [LARGE SCALE GENOMIC DNA]</scope>
    <source>
        <strain evidence="4">CGMCC 1.18575</strain>
    </source>
</reference>
<keyword evidence="4" id="KW-1185">Reference proteome</keyword>
<keyword evidence="2" id="KW-0732">Signal</keyword>
<dbReference type="SUPFAM" id="SSF50494">
    <property type="entry name" value="Trypsin-like serine proteases"/>
    <property type="match status" value="1"/>
</dbReference>
<feature type="signal peptide" evidence="2">
    <location>
        <begin position="1"/>
        <end position="23"/>
    </location>
</feature>
<dbReference type="PROSITE" id="PS00135">
    <property type="entry name" value="TRYPSIN_SER"/>
    <property type="match status" value="1"/>
</dbReference>
<dbReference type="PROSITE" id="PS00134">
    <property type="entry name" value="TRYPSIN_HIS"/>
    <property type="match status" value="1"/>
</dbReference>
<dbReference type="Gene3D" id="2.40.10.10">
    <property type="entry name" value="Trypsin-like serine proteases"/>
    <property type="match status" value="2"/>
</dbReference>
<gene>
    <name evidence="3" type="ORF">ACFPOF_19145</name>
</gene>
<dbReference type="InterPro" id="IPR009003">
    <property type="entry name" value="Peptidase_S1_PA"/>
</dbReference>
<dbReference type="RefSeq" id="WP_378135529.1">
    <property type="nucleotide sequence ID" value="NZ_JBHSMI010000028.1"/>
</dbReference>
<dbReference type="Proteomes" id="UP001596113">
    <property type="component" value="Unassembled WGS sequence"/>
</dbReference>
<sequence>MKKTLKSILILTSAVFISTGVNSNLGSSTQNVAHAEPTVTLSKEVILENAINFRKAFGMDTSSAHINDIVNRSIETSMENAFGTPLTKDEEDLYISRMNIEHEAPIIKKYLEDNFQDIYGGIYSRQDLGQLHIKLTTHDANIKKLIKMNAKYPESIVFESAKYSFNQLKEFQEKLEDSIFNTNIAQSVGIDVINNKFIVSLFDDTTENRDKVYKILNDPDIVTFEKSGTVKVTADDAYYPQPYPSGIRIAGGSSSSSACSIGFFGTKSSDNLLVTAGHCDTPGSTSNWGQGIVNGVSQLIGAWNFRTTNNSTDPAIAADVGTIKLNSGVSGGAAVPYTNGNGSSLTPMNGTYVNDQVGHVVYYRGATTGSLVTTTITAANLDVNYNNCGTQMCKIYKIKNLVKTNIAPSPGDSGGVVVTDYFWVNQKGGYTFKLAGVISAIDTDGKGLYSPIWAVNTALNLTSINAGCPCY</sequence>
<protein>
    <submittedName>
        <fullName evidence="3">Uncharacterized protein</fullName>
    </submittedName>
</protein>